<dbReference type="GO" id="GO:0003824">
    <property type="term" value="F:catalytic activity"/>
    <property type="evidence" value="ECO:0007669"/>
    <property type="project" value="InterPro"/>
</dbReference>
<sequence>MNASGQNKHTTTSKNSSIAANKCGLQKSKINIAHLNICSLKKREHLIQIRLLMQENKFDVLAVSESWLTSSVRNEEVEIFGYSLSRLDRRGRSGGGVCAYIKSSLKKKVLRDLTEISESGFHQLWLQIQHKKLKSFLLCVCYRPPDNPVSCFTNNFMDNYIKALTFGKDIIIAGDLNCDLLKTAQEAKVLNDFCHCLNLTQLIDKPTRVTSRSSTLIDVMMTSNKDLIAEIGVLETYISDHFLVYCSLKLKLIKPHPICITARSYKHYDRNQFLCDLACIPWHENLFVENVNDKLSHFDSNFQNALARNAPIKTMKIRHRQVPFVDDEIKELMKNRKRLHKFARLTRMPSDWEKYRALRDKVKCKLRQAEKDYVHNEIYNNPNIASMWKVIRNCVPRKETTKPSYSGDVKKLANEFNTFFTSVGINTSATTLALLTEHGLPILNPPTSTEIPEIDQFYFHSVSCSEIMAASKICERVVLKQLTEYMTKKKKFTKHQSGNRKLHSTETLNIFISDLILQSMDRREVTALLLLDLSKAFDSLDHSILLRKLSNIGISKPALFWFKSYLTGRCQSVRIASVLSDECEITRGVPQGSILGPVLFNIYINDLPGVPKESNLESYVDDSKIYLAFSIRDAELAAMKLTEDMRRITAWCCLNSLLVNPEKTKLLILGTRQMLEQVPKNFQITILGENITPVAVAKDLGMILDSCLSYDEHIASVVSSCIAGLGQISRGLAPLYLREKFHVRSDVHGVNTRQKNILDIPMYRSAAGQRTFHYRVVSLWNSLPQSLKNIDTLTHFKVEYKRMLLEEFLTVSGV</sequence>
<dbReference type="PANTHER" id="PTHR33332">
    <property type="entry name" value="REVERSE TRANSCRIPTASE DOMAIN-CONTAINING PROTEIN"/>
    <property type="match status" value="1"/>
</dbReference>
<dbReference type="OrthoDB" id="6629592at2759"/>
<evidence type="ECO:0000313" key="2">
    <source>
        <dbReference type="Proteomes" id="UP001152795"/>
    </source>
</evidence>
<dbReference type="SUPFAM" id="SSF56219">
    <property type="entry name" value="DNase I-like"/>
    <property type="match status" value="1"/>
</dbReference>
<reference evidence="1" key="1">
    <citation type="submission" date="2020-04" db="EMBL/GenBank/DDBJ databases">
        <authorList>
            <person name="Alioto T."/>
            <person name="Alioto T."/>
            <person name="Gomez Garrido J."/>
        </authorList>
    </citation>
    <scope>NUCLEOTIDE SEQUENCE</scope>
    <source>
        <strain evidence="1">A484AB</strain>
    </source>
</reference>
<dbReference type="InterPro" id="IPR043502">
    <property type="entry name" value="DNA/RNA_pol_sf"/>
</dbReference>
<evidence type="ECO:0000313" key="1">
    <source>
        <dbReference type="EMBL" id="CAB4021084.1"/>
    </source>
</evidence>
<dbReference type="InterPro" id="IPR005135">
    <property type="entry name" value="Endo/exonuclease/phosphatase"/>
</dbReference>
<gene>
    <name evidence="1" type="ORF">PACLA_8A042086</name>
</gene>
<dbReference type="InterPro" id="IPR036691">
    <property type="entry name" value="Endo/exonu/phosph_ase_sf"/>
</dbReference>
<dbReference type="SUPFAM" id="SSF56672">
    <property type="entry name" value="DNA/RNA polymerases"/>
    <property type="match status" value="1"/>
</dbReference>
<dbReference type="PROSITE" id="PS50878">
    <property type="entry name" value="RT_POL"/>
    <property type="match status" value="1"/>
</dbReference>
<dbReference type="Proteomes" id="UP001152795">
    <property type="component" value="Unassembled WGS sequence"/>
</dbReference>
<comment type="caution">
    <text evidence="1">The sequence shown here is derived from an EMBL/GenBank/DDBJ whole genome shotgun (WGS) entry which is preliminary data.</text>
</comment>
<dbReference type="Gene3D" id="3.60.10.10">
    <property type="entry name" value="Endonuclease/exonuclease/phosphatase"/>
    <property type="match status" value="1"/>
</dbReference>
<accession>A0A6S7IPF2</accession>
<dbReference type="Pfam" id="PF14529">
    <property type="entry name" value="Exo_endo_phos_2"/>
    <property type="match status" value="1"/>
</dbReference>
<dbReference type="EMBL" id="CACRXK020011258">
    <property type="protein sequence ID" value="CAB4021084.1"/>
    <property type="molecule type" value="Genomic_DNA"/>
</dbReference>
<dbReference type="CDD" id="cd01650">
    <property type="entry name" value="RT_nLTR_like"/>
    <property type="match status" value="1"/>
</dbReference>
<protein>
    <submittedName>
        <fullName evidence="1">Uncharacterized protein</fullName>
    </submittedName>
</protein>
<proteinExistence type="predicted"/>
<name>A0A6S7IPF2_PARCT</name>
<keyword evidence="2" id="KW-1185">Reference proteome</keyword>
<dbReference type="AlphaFoldDB" id="A0A6S7IPF2"/>
<organism evidence="1 2">
    <name type="scientific">Paramuricea clavata</name>
    <name type="common">Red gorgonian</name>
    <name type="synonym">Violescent sea-whip</name>
    <dbReference type="NCBI Taxonomy" id="317549"/>
    <lineage>
        <taxon>Eukaryota</taxon>
        <taxon>Metazoa</taxon>
        <taxon>Cnidaria</taxon>
        <taxon>Anthozoa</taxon>
        <taxon>Octocorallia</taxon>
        <taxon>Malacalcyonacea</taxon>
        <taxon>Plexauridae</taxon>
        <taxon>Paramuricea</taxon>
    </lineage>
</organism>
<dbReference type="Pfam" id="PF00078">
    <property type="entry name" value="RVT_1"/>
    <property type="match status" value="1"/>
</dbReference>
<dbReference type="InterPro" id="IPR000477">
    <property type="entry name" value="RT_dom"/>
</dbReference>